<comment type="caution">
    <text evidence="2">The sequence shown here is derived from an EMBL/GenBank/DDBJ whole genome shotgun (WGS) entry which is preliminary data.</text>
</comment>
<evidence type="ECO:0000313" key="3">
    <source>
        <dbReference type="Proteomes" id="UP000636709"/>
    </source>
</evidence>
<name>A0A835E7D3_9POAL</name>
<dbReference type="OrthoDB" id="640274at2759"/>
<keyword evidence="1" id="KW-1133">Transmembrane helix</keyword>
<feature type="transmembrane region" description="Helical" evidence="1">
    <location>
        <begin position="118"/>
        <end position="138"/>
    </location>
</feature>
<keyword evidence="1" id="KW-0812">Transmembrane</keyword>
<accession>A0A835E7D3</accession>
<keyword evidence="3" id="KW-1185">Reference proteome</keyword>
<organism evidence="2 3">
    <name type="scientific">Digitaria exilis</name>
    <dbReference type="NCBI Taxonomy" id="1010633"/>
    <lineage>
        <taxon>Eukaryota</taxon>
        <taxon>Viridiplantae</taxon>
        <taxon>Streptophyta</taxon>
        <taxon>Embryophyta</taxon>
        <taxon>Tracheophyta</taxon>
        <taxon>Spermatophyta</taxon>
        <taxon>Magnoliopsida</taxon>
        <taxon>Liliopsida</taxon>
        <taxon>Poales</taxon>
        <taxon>Poaceae</taxon>
        <taxon>PACMAD clade</taxon>
        <taxon>Panicoideae</taxon>
        <taxon>Panicodae</taxon>
        <taxon>Paniceae</taxon>
        <taxon>Anthephorinae</taxon>
        <taxon>Digitaria</taxon>
    </lineage>
</organism>
<proteinExistence type="predicted"/>
<sequence length="211" mass="23511">MAMPPRPDGRLPEAPAPPVDSLTDDVLASILIRLPTLADFGRAAVACPTFRRVIADPAFLRRMWALHPPLLLGFLHLQGRVPHRRSAVPLGGQWHAVASPTWKDLDPAKSRVTVTRRLLPYGCFYWMMMSITPSFLVLDMARMEFSLLKYPSPFSGQASVIVEAGEGRLGMFSFNAKFGESFELDIFSTVCKVLCRLKCNLNMVPKVKNVI</sequence>
<dbReference type="PANTHER" id="PTHR31264:SF29">
    <property type="entry name" value="OS07G0554500 PROTEIN"/>
    <property type="match status" value="1"/>
</dbReference>
<keyword evidence="1" id="KW-0472">Membrane</keyword>
<protein>
    <recommendedName>
        <fullName evidence="4">F-box domain-containing protein</fullName>
    </recommendedName>
</protein>
<evidence type="ECO:0000313" key="2">
    <source>
        <dbReference type="EMBL" id="KAF8664447.1"/>
    </source>
</evidence>
<dbReference type="EMBL" id="JACEFO010002349">
    <property type="protein sequence ID" value="KAF8664447.1"/>
    <property type="molecule type" value="Genomic_DNA"/>
</dbReference>
<evidence type="ECO:0008006" key="4">
    <source>
        <dbReference type="Google" id="ProtNLM"/>
    </source>
</evidence>
<dbReference type="InterPro" id="IPR036047">
    <property type="entry name" value="F-box-like_dom_sf"/>
</dbReference>
<dbReference type="AlphaFoldDB" id="A0A835E7D3"/>
<gene>
    <name evidence="2" type="ORF">HU200_054619</name>
</gene>
<dbReference type="PANTHER" id="PTHR31264">
    <property type="entry name" value="OS07G0554500 PROTEIN-RELATED"/>
    <property type="match status" value="1"/>
</dbReference>
<dbReference type="SUPFAM" id="SSF81383">
    <property type="entry name" value="F-box domain"/>
    <property type="match status" value="1"/>
</dbReference>
<evidence type="ECO:0000256" key="1">
    <source>
        <dbReference type="SAM" id="Phobius"/>
    </source>
</evidence>
<dbReference type="Proteomes" id="UP000636709">
    <property type="component" value="Unassembled WGS sequence"/>
</dbReference>
<reference evidence="2" key="1">
    <citation type="submission" date="2020-07" db="EMBL/GenBank/DDBJ databases">
        <title>Genome sequence and genetic diversity analysis of an under-domesticated orphan crop, white fonio (Digitaria exilis).</title>
        <authorList>
            <person name="Bennetzen J.L."/>
            <person name="Chen S."/>
            <person name="Ma X."/>
            <person name="Wang X."/>
            <person name="Yssel A.E.J."/>
            <person name="Chaluvadi S.R."/>
            <person name="Johnson M."/>
            <person name="Gangashetty P."/>
            <person name="Hamidou F."/>
            <person name="Sanogo M.D."/>
            <person name="Zwaenepoel A."/>
            <person name="Wallace J."/>
            <person name="Van De Peer Y."/>
            <person name="Van Deynze A."/>
        </authorList>
    </citation>
    <scope>NUCLEOTIDE SEQUENCE</scope>
    <source>
        <tissue evidence="2">Leaves</tissue>
    </source>
</reference>